<reference evidence="1 2" key="1">
    <citation type="submission" date="2023-10" db="EMBL/GenBank/DDBJ databases">
        <title>The complete genome sequence of Methanoculleus receptaculi DSM 18860.</title>
        <authorList>
            <person name="Lai S.-J."/>
            <person name="You Y.-T."/>
            <person name="Chen S.-C."/>
        </authorList>
    </citation>
    <scope>NUCLEOTIDE SEQUENCE [LARGE SCALE GENOMIC DNA]</scope>
    <source>
        <strain evidence="1 2">DSM 18860</strain>
    </source>
</reference>
<dbReference type="KEGG" id="mrc:R6Y96_08475"/>
<sequence>MESKYFHEIKAIIQNDLLQSTYKLALLRAIIEIARDSANDKIHLNEFSIYPFSQLQRRVLTYYYPLFAYPSFIPQMYAESAFPNTKRQLVLRKSMSPIVHYYNSNGGFEQFLSDLEPNLLIY</sequence>
<protein>
    <submittedName>
        <fullName evidence="1">Uncharacterized protein</fullName>
    </submittedName>
</protein>
<dbReference type="Proteomes" id="UP001305652">
    <property type="component" value="Chromosome"/>
</dbReference>
<dbReference type="AlphaFoldDB" id="A0AAX4FTR4"/>
<keyword evidence="2" id="KW-1185">Reference proteome</keyword>
<evidence type="ECO:0000313" key="2">
    <source>
        <dbReference type="Proteomes" id="UP001305652"/>
    </source>
</evidence>
<name>A0AAX4FTR4_9EURY</name>
<dbReference type="GeneID" id="85733186"/>
<dbReference type="RefSeq" id="WP_318620867.1">
    <property type="nucleotide sequence ID" value="NZ_CP137642.1"/>
</dbReference>
<gene>
    <name evidence="1" type="ORF">R6Y96_08475</name>
</gene>
<organism evidence="1 2">
    <name type="scientific">Methanoculleus receptaculi</name>
    <dbReference type="NCBI Taxonomy" id="394967"/>
    <lineage>
        <taxon>Archaea</taxon>
        <taxon>Methanobacteriati</taxon>
        <taxon>Methanobacteriota</taxon>
        <taxon>Stenosarchaea group</taxon>
        <taxon>Methanomicrobia</taxon>
        <taxon>Methanomicrobiales</taxon>
        <taxon>Methanomicrobiaceae</taxon>
        <taxon>Methanoculleus</taxon>
    </lineage>
</organism>
<dbReference type="EMBL" id="CP137642">
    <property type="protein sequence ID" value="WOX57326.1"/>
    <property type="molecule type" value="Genomic_DNA"/>
</dbReference>
<accession>A0AAX4FTR4</accession>
<proteinExistence type="predicted"/>
<evidence type="ECO:0000313" key="1">
    <source>
        <dbReference type="EMBL" id="WOX57326.1"/>
    </source>
</evidence>